<dbReference type="CDD" id="cd01171">
    <property type="entry name" value="YXKO-related"/>
    <property type="match status" value="1"/>
</dbReference>
<keyword evidence="10 17" id="KW-0520">NAD</keyword>
<comment type="similarity">
    <text evidence="17">Belongs to the NnrD/CARKD family.</text>
</comment>
<dbReference type="EMBL" id="JBHTJF010000025">
    <property type="protein sequence ID" value="MFD0943769.1"/>
    <property type="molecule type" value="Genomic_DNA"/>
</dbReference>
<feature type="binding site" evidence="17">
    <location>
        <position position="444"/>
    </location>
    <ligand>
        <name>AMP</name>
        <dbReference type="ChEBI" id="CHEBI:456215"/>
    </ligand>
</feature>
<accession>A0ABW3GY67</accession>
<dbReference type="Pfam" id="PF01256">
    <property type="entry name" value="Carb_kinase"/>
    <property type="match status" value="1"/>
</dbReference>
<feature type="binding site" evidence="17">
    <location>
        <begin position="415"/>
        <end position="419"/>
    </location>
    <ligand>
        <name>AMP</name>
        <dbReference type="ChEBI" id="CHEBI:456215"/>
    </ligand>
</feature>
<comment type="cofactor">
    <cofactor evidence="17">
        <name>Mg(2+)</name>
        <dbReference type="ChEBI" id="CHEBI:18420"/>
    </cofactor>
</comment>
<evidence type="ECO:0000313" key="22">
    <source>
        <dbReference type="EMBL" id="MFD0943769.1"/>
    </source>
</evidence>
<dbReference type="EC" id="4.2.1.136" evidence="19"/>
<evidence type="ECO:0000256" key="4">
    <source>
        <dbReference type="ARBA" id="ARBA00009524"/>
    </source>
</evidence>
<comment type="catalytic activity">
    <reaction evidence="2 18 19">
        <text>(6R)-NADPHX = (6S)-NADPHX</text>
        <dbReference type="Rhea" id="RHEA:32227"/>
        <dbReference type="ChEBI" id="CHEBI:64076"/>
        <dbReference type="ChEBI" id="CHEBI:64077"/>
        <dbReference type="EC" id="5.1.99.6"/>
    </reaction>
</comment>
<protein>
    <recommendedName>
        <fullName evidence="19">Bifunctional NAD(P)H-hydrate repair enzyme</fullName>
    </recommendedName>
    <alternativeName>
        <fullName evidence="19">Nicotinamide nucleotide repair protein</fullName>
    </alternativeName>
    <domain>
        <recommendedName>
            <fullName evidence="19">ADP-dependent (S)-NAD(P)H-hydrate dehydratase</fullName>
            <ecNumber evidence="19">4.2.1.136</ecNumber>
        </recommendedName>
        <alternativeName>
            <fullName evidence="19">ADP-dependent NAD(P)HX dehydratase</fullName>
        </alternativeName>
    </domain>
    <domain>
        <recommendedName>
            <fullName evidence="19">NAD(P)H-hydrate epimerase</fullName>
            <ecNumber evidence="19">5.1.99.6</ecNumber>
        </recommendedName>
    </domain>
</protein>
<dbReference type="Pfam" id="PF03853">
    <property type="entry name" value="YjeF_N"/>
    <property type="match status" value="1"/>
</dbReference>
<feature type="binding site" evidence="18">
    <location>
        <position position="164"/>
    </location>
    <ligand>
        <name>K(+)</name>
        <dbReference type="ChEBI" id="CHEBI:29103"/>
    </ligand>
</feature>
<keyword evidence="9 18" id="KW-0630">Potassium</keyword>
<evidence type="ECO:0000256" key="2">
    <source>
        <dbReference type="ARBA" id="ARBA00000909"/>
    </source>
</evidence>
<comment type="catalytic activity">
    <reaction evidence="16 17 19">
        <text>(6S)-NADPHX + ADP = AMP + phosphate + NADPH + H(+)</text>
        <dbReference type="Rhea" id="RHEA:32235"/>
        <dbReference type="ChEBI" id="CHEBI:15378"/>
        <dbReference type="ChEBI" id="CHEBI:43474"/>
        <dbReference type="ChEBI" id="CHEBI:57783"/>
        <dbReference type="ChEBI" id="CHEBI:64076"/>
        <dbReference type="ChEBI" id="CHEBI:456215"/>
        <dbReference type="ChEBI" id="CHEBI:456216"/>
        <dbReference type="EC" id="4.2.1.136"/>
    </reaction>
</comment>
<evidence type="ECO:0000256" key="18">
    <source>
        <dbReference type="HAMAP-Rule" id="MF_01966"/>
    </source>
</evidence>
<evidence type="ECO:0000256" key="19">
    <source>
        <dbReference type="PIRNR" id="PIRNR017184"/>
    </source>
</evidence>
<dbReference type="InterPro" id="IPR030677">
    <property type="entry name" value="Nnr"/>
</dbReference>
<dbReference type="NCBIfam" id="TIGR00197">
    <property type="entry name" value="yjeF_nterm"/>
    <property type="match status" value="1"/>
</dbReference>
<organism evidence="22 23">
    <name type="scientific">Savagea faecisuis</name>
    <dbReference type="NCBI Taxonomy" id="1274803"/>
    <lineage>
        <taxon>Bacteria</taxon>
        <taxon>Bacillati</taxon>
        <taxon>Bacillota</taxon>
        <taxon>Bacilli</taxon>
        <taxon>Bacillales</taxon>
        <taxon>Caryophanaceae</taxon>
        <taxon>Savagea</taxon>
    </lineage>
</organism>
<comment type="subunit">
    <text evidence="17">Homotetramer.</text>
</comment>
<evidence type="ECO:0000256" key="17">
    <source>
        <dbReference type="HAMAP-Rule" id="MF_01965"/>
    </source>
</evidence>
<keyword evidence="23" id="KW-1185">Reference proteome</keyword>
<dbReference type="NCBIfam" id="TIGR00196">
    <property type="entry name" value="yjeF_cterm"/>
    <property type="match status" value="1"/>
</dbReference>
<feature type="binding site" evidence="18">
    <location>
        <begin position="132"/>
        <end position="138"/>
    </location>
    <ligand>
        <name>(6S)-NADPHX</name>
        <dbReference type="ChEBI" id="CHEBI:64076"/>
    </ligand>
</feature>
<dbReference type="InterPro" id="IPR017953">
    <property type="entry name" value="Carbohydrate_kinase_pred_CS"/>
</dbReference>
<evidence type="ECO:0000259" key="21">
    <source>
        <dbReference type="PROSITE" id="PS51385"/>
    </source>
</evidence>
<dbReference type="PROSITE" id="PS01050">
    <property type="entry name" value="YJEF_C_2"/>
    <property type="match status" value="1"/>
</dbReference>
<feature type="domain" description="YjeF N-terminal" evidence="21">
    <location>
        <begin position="9"/>
        <end position="218"/>
    </location>
</feature>
<comment type="cofactor">
    <cofactor evidence="18 19">
        <name>K(+)</name>
        <dbReference type="ChEBI" id="CHEBI:29103"/>
    </cofactor>
    <text evidence="18 19">Binds 1 potassium ion per subunit.</text>
</comment>
<comment type="similarity">
    <text evidence="3 19">In the N-terminal section; belongs to the NnrE/AIBP family.</text>
</comment>
<evidence type="ECO:0000256" key="10">
    <source>
        <dbReference type="ARBA" id="ARBA00023027"/>
    </source>
</evidence>
<dbReference type="EC" id="5.1.99.6" evidence="19"/>
<feature type="binding site" evidence="17">
    <location>
        <position position="445"/>
    </location>
    <ligand>
        <name>(6S)-NADPHX</name>
        <dbReference type="ChEBI" id="CHEBI:64076"/>
    </ligand>
</feature>
<evidence type="ECO:0000256" key="13">
    <source>
        <dbReference type="ARBA" id="ARBA00023268"/>
    </source>
</evidence>
<comment type="caution">
    <text evidence="22">The sequence shown here is derived from an EMBL/GenBank/DDBJ whole genome shotgun (WGS) entry which is preliminary data.</text>
</comment>
<evidence type="ECO:0000256" key="16">
    <source>
        <dbReference type="ARBA" id="ARBA00049209"/>
    </source>
</evidence>
<feature type="binding site" evidence="17">
    <location>
        <position position="264"/>
    </location>
    <ligand>
        <name>(6S)-NADPHX</name>
        <dbReference type="ChEBI" id="CHEBI:64076"/>
    </ligand>
</feature>
<evidence type="ECO:0000256" key="14">
    <source>
        <dbReference type="ARBA" id="ARBA00025153"/>
    </source>
</evidence>
<feature type="domain" description="YjeF C-terminal" evidence="20">
    <location>
        <begin position="229"/>
        <end position="501"/>
    </location>
</feature>
<keyword evidence="13" id="KW-0511">Multifunctional enzyme</keyword>
<dbReference type="RefSeq" id="WP_381012156.1">
    <property type="nucleotide sequence ID" value="NZ_JBHTJF010000025.1"/>
</dbReference>
<comment type="function">
    <text evidence="14 19">Bifunctional enzyme that catalyzes the epimerization of the S- and R-forms of NAD(P)HX and the dehydration of the S-form of NAD(P)HX at the expense of ADP, which is converted to AMP. This allows the repair of both epimers of NAD(P)HX, a damaged form of NAD(P)H that is a result of enzymatic or heat-dependent hydration.</text>
</comment>
<feature type="binding site" evidence="18">
    <location>
        <position position="128"/>
    </location>
    <ligand>
        <name>K(+)</name>
        <dbReference type="ChEBI" id="CHEBI:29103"/>
    </ligand>
</feature>
<keyword evidence="8 17" id="KW-0521">NADP</keyword>
<dbReference type="InterPro" id="IPR036652">
    <property type="entry name" value="YjeF_N_dom_sf"/>
</dbReference>
<evidence type="ECO:0000259" key="20">
    <source>
        <dbReference type="PROSITE" id="PS51383"/>
    </source>
</evidence>
<keyword evidence="6 17" id="KW-0547">Nucleotide-binding</keyword>
<comment type="catalytic activity">
    <reaction evidence="1 18 19">
        <text>(6R)-NADHX = (6S)-NADHX</text>
        <dbReference type="Rhea" id="RHEA:32215"/>
        <dbReference type="ChEBI" id="CHEBI:64074"/>
        <dbReference type="ChEBI" id="CHEBI:64075"/>
        <dbReference type="EC" id="5.1.99.6"/>
    </reaction>
</comment>
<keyword evidence="12 17" id="KW-0456">Lyase</keyword>
<evidence type="ECO:0000256" key="9">
    <source>
        <dbReference type="ARBA" id="ARBA00022958"/>
    </source>
</evidence>
<comment type="similarity">
    <text evidence="4 19">In the C-terminal section; belongs to the NnrD/CARKD family.</text>
</comment>
<evidence type="ECO:0000256" key="6">
    <source>
        <dbReference type="ARBA" id="ARBA00022741"/>
    </source>
</evidence>
<dbReference type="InterPro" id="IPR000631">
    <property type="entry name" value="CARKD"/>
</dbReference>
<comment type="function">
    <text evidence="17">Catalyzes the dehydration of the S-form of NAD(P)HX at the expense of ADP, which is converted to AMP. Together with NAD(P)HX epimerase, which catalyzes the epimerization of the S- and R-forms, the enzyme allows the repair of both epimers of NAD(P)HX, a damaged form of NAD(P)H that is a result of enzymatic or heat-dependent hydration.</text>
</comment>
<keyword evidence="7 17" id="KW-0067">ATP-binding</keyword>
<keyword evidence="5 18" id="KW-0479">Metal-binding</keyword>
<dbReference type="PANTHER" id="PTHR12592">
    <property type="entry name" value="ATP-DEPENDENT (S)-NAD(P)H-HYDRATE DEHYDRATASE FAMILY MEMBER"/>
    <property type="match status" value="1"/>
</dbReference>
<name>A0ABW3GY67_9BACL</name>
<evidence type="ECO:0000256" key="7">
    <source>
        <dbReference type="ARBA" id="ARBA00022840"/>
    </source>
</evidence>
<feature type="binding site" evidence="18">
    <location>
        <begin position="57"/>
        <end position="61"/>
    </location>
    <ligand>
        <name>(6S)-NADPHX</name>
        <dbReference type="ChEBI" id="CHEBI:64076"/>
    </ligand>
</feature>
<feature type="binding site" evidence="17">
    <location>
        <position position="378"/>
    </location>
    <ligand>
        <name>(6S)-NADPHX</name>
        <dbReference type="ChEBI" id="CHEBI:64076"/>
    </ligand>
</feature>
<gene>
    <name evidence="18" type="primary">nnrE</name>
    <name evidence="17" type="synonym">nnrD</name>
    <name evidence="22" type="ORF">ACFQ0V_08260</name>
</gene>
<comment type="catalytic activity">
    <reaction evidence="15 17 19">
        <text>(6S)-NADHX + ADP = AMP + phosphate + NADH + H(+)</text>
        <dbReference type="Rhea" id="RHEA:32223"/>
        <dbReference type="ChEBI" id="CHEBI:15378"/>
        <dbReference type="ChEBI" id="CHEBI:43474"/>
        <dbReference type="ChEBI" id="CHEBI:57945"/>
        <dbReference type="ChEBI" id="CHEBI:64074"/>
        <dbReference type="ChEBI" id="CHEBI:456215"/>
        <dbReference type="ChEBI" id="CHEBI:456216"/>
        <dbReference type="EC" id="4.2.1.136"/>
    </reaction>
</comment>
<evidence type="ECO:0000256" key="1">
    <source>
        <dbReference type="ARBA" id="ARBA00000013"/>
    </source>
</evidence>
<evidence type="ECO:0000313" key="23">
    <source>
        <dbReference type="Proteomes" id="UP001596976"/>
    </source>
</evidence>
<dbReference type="InterPro" id="IPR004443">
    <property type="entry name" value="YjeF_N_dom"/>
</dbReference>
<proteinExistence type="inferred from homology"/>
<feature type="binding site" evidence="18">
    <location>
        <position position="161"/>
    </location>
    <ligand>
        <name>(6S)-NADPHX</name>
        <dbReference type="ChEBI" id="CHEBI:64076"/>
    </ligand>
</feature>
<dbReference type="SUPFAM" id="SSF53613">
    <property type="entry name" value="Ribokinase-like"/>
    <property type="match status" value="1"/>
</dbReference>
<reference evidence="23" key="1">
    <citation type="journal article" date="2019" name="Int. J. Syst. Evol. Microbiol.">
        <title>The Global Catalogue of Microorganisms (GCM) 10K type strain sequencing project: providing services to taxonomists for standard genome sequencing and annotation.</title>
        <authorList>
            <consortium name="The Broad Institute Genomics Platform"/>
            <consortium name="The Broad Institute Genome Sequencing Center for Infectious Disease"/>
            <person name="Wu L."/>
            <person name="Ma J."/>
        </authorList>
    </citation>
    <scope>NUCLEOTIDE SEQUENCE [LARGE SCALE GENOMIC DNA]</scope>
    <source>
        <strain evidence="23">CCUG 63563</strain>
    </source>
</reference>
<dbReference type="HAMAP" id="MF_01966">
    <property type="entry name" value="NADHX_epimerase"/>
    <property type="match status" value="1"/>
</dbReference>
<evidence type="ECO:0000256" key="12">
    <source>
        <dbReference type="ARBA" id="ARBA00023239"/>
    </source>
</evidence>
<dbReference type="PANTHER" id="PTHR12592:SF0">
    <property type="entry name" value="ATP-DEPENDENT (S)-NAD(P)H-HYDRATE DEHYDRATASE"/>
    <property type="match status" value="1"/>
</dbReference>
<comment type="caution">
    <text evidence="18">Lacks conserved residue(s) required for the propagation of feature annotation.</text>
</comment>
<comment type="similarity">
    <text evidence="18">Belongs to the NnrE/AIBP family.</text>
</comment>
<comment type="function">
    <text evidence="18">Catalyzes the epimerization of the S- and R-forms of NAD(P)HX, a damaged form of NAD(P)H that is a result of enzymatic or heat-dependent hydration. This is a prerequisite for the S-specific NAD(P)H-hydrate dehydratase to allow the repair of both epimers of NAD(P)HX.</text>
</comment>
<dbReference type="PIRSF" id="PIRSF017184">
    <property type="entry name" value="Nnr"/>
    <property type="match status" value="1"/>
</dbReference>
<evidence type="ECO:0000256" key="11">
    <source>
        <dbReference type="ARBA" id="ARBA00023235"/>
    </source>
</evidence>
<dbReference type="SUPFAM" id="SSF64153">
    <property type="entry name" value="YjeF N-terminal domain-like"/>
    <property type="match status" value="1"/>
</dbReference>
<evidence type="ECO:0000256" key="5">
    <source>
        <dbReference type="ARBA" id="ARBA00022723"/>
    </source>
</evidence>
<evidence type="ECO:0000256" key="15">
    <source>
        <dbReference type="ARBA" id="ARBA00048238"/>
    </source>
</evidence>
<dbReference type="InterPro" id="IPR029056">
    <property type="entry name" value="Ribokinase-like"/>
</dbReference>
<sequence>MFVANQKEMQLCDRYTIEQLGLPGVVLMENAGNAVVQEVIAHYSINARVFVIAGGGNNGGDGFVIARRLIDYGFDVMLCLAVSEDCLKGDAKIHFEAYKNRNLPYFQYNDENQKTLQSYINNSDVIIDAILGTGVIGNVRYPFKEIIETINRSNKEIIAVDIPSGVNANTGEVANVAVKATKTVTFAMPKIGFFIGDGPQFIGEWKVVDISVPLEIVDTLELDLPILLDGPIAKDALPKRIPHGHKGTFGHCFVIGGCTNYIGAPIYTAKAAFHTGVGLVSLAIPKAIYPIVATQCPEILLFPIEDESNLDEVDFSKFKVIAFGPGLGREVDGEKICETLLSKLNRQTIIIDADGLYFIKNHLHKLKDYEGDIILTPHPGEMATLTGVSVKEVEKNRIDVAKQFAVKYGVYLLLKGHRSIIATPEGKLWINPYGNDALGKGGSGDVLTGLLTSFTTQGATPLEAMQAASYYHATSAEQLGKEQSNYGITPTAIIDHISKRL</sequence>
<dbReference type="PROSITE" id="PS51385">
    <property type="entry name" value="YJEF_N"/>
    <property type="match status" value="1"/>
</dbReference>
<dbReference type="Gene3D" id="3.40.1190.20">
    <property type="match status" value="1"/>
</dbReference>
<feature type="binding site" evidence="18">
    <location>
        <position position="58"/>
    </location>
    <ligand>
        <name>K(+)</name>
        <dbReference type="ChEBI" id="CHEBI:29103"/>
    </ligand>
</feature>
<dbReference type="Gene3D" id="3.40.50.10260">
    <property type="entry name" value="YjeF N-terminal domain"/>
    <property type="match status" value="1"/>
</dbReference>
<keyword evidence="11 18" id="KW-0413">Isomerase</keyword>
<dbReference type="PROSITE" id="PS51383">
    <property type="entry name" value="YJEF_C_3"/>
    <property type="match status" value="1"/>
</dbReference>
<dbReference type="HAMAP" id="MF_01965">
    <property type="entry name" value="NADHX_dehydratase"/>
    <property type="match status" value="1"/>
</dbReference>
<evidence type="ECO:0000256" key="3">
    <source>
        <dbReference type="ARBA" id="ARBA00006001"/>
    </source>
</evidence>
<dbReference type="Proteomes" id="UP001596976">
    <property type="component" value="Unassembled WGS sequence"/>
</dbReference>
<feature type="binding site" evidence="17">
    <location>
        <position position="326"/>
    </location>
    <ligand>
        <name>(6S)-NADPHX</name>
        <dbReference type="ChEBI" id="CHEBI:64076"/>
    </ligand>
</feature>
<evidence type="ECO:0000256" key="8">
    <source>
        <dbReference type="ARBA" id="ARBA00022857"/>
    </source>
</evidence>